<feature type="region of interest" description="Disordered" evidence="13">
    <location>
        <begin position="910"/>
        <end position="1054"/>
    </location>
</feature>
<evidence type="ECO:0000256" key="9">
    <source>
        <dbReference type="ARBA" id="ARBA00022989"/>
    </source>
</evidence>
<evidence type="ECO:0000256" key="13">
    <source>
        <dbReference type="SAM" id="MobiDB-lite"/>
    </source>
</evidence>
<feature type="chain" id="PRO_5041898675" description="Cadherin domain-containing protein" evidence="15">
    <location>
        <begin position="25"/>
        <end position="1227"/>
    </location>
</feature>
<dbReference type="AlphaFoldDB" id="A0AAD9KKE6"/>
<dbReference type="FunFam" id="2.60.40.60:FF:000020">
    <property type="entry name" value="Dachsous cadherin-related 1b"/>
    <property type="match status" value="1"/>
</dbReference>
<feature type="domain" description="Cadherin" evidence="16">
    <location>
        <begin position="139"/>
        <end position="248"/>
    </location>
</feature>
<evidence type="ECO:0000256" key="10">
    <source>
        <dbReference type="ARBA" id="ARBA00023136"/>
    </source>
</evidence>
<feature type="domain" description="Cadherin" evidence="16">
    <location>
        <begin position="465"/>
        <end position="571"/>
    </location>
</feature>
<evidence type="ECO:0000256" key="5">
    <source>
        <dbReference type="ARBA" id="ARBA00022729"/>
    </source>
</evidence>
<dbReference type="PROSITE" id="PS50268">
    <property type="entry name" value="CADHERIN_2"/>
    <property type="match status" value="7"/>
</dbReference>
<dbReference type="Pfam" id="PF00028">
    <property type="entry name" value="Cadherin"/>
    <property type="match status" value="6"/>
</dbReference>
<keyword evidence="2" id="KW-1003">Cell membrane</keyword>
<feature type="compositionally biased region" description="Basic and acidic residues" evidence="13">
    <location>
        <begin position="977"/>
        <end position="992"/>
    </location>
</feature>
<evidence type="ECO:0000256" key="7">
    <source>
        <dbReference type="ARBA" id="ARBA00022837"/>
    </source>
</evidence>
<evidence type="ECO:0000256" key="11">
    <source>
        <dbReference type="ARBA" id="ARBA00023180"/>
    </source>
</evidence>
<evidence type="ECO:0000256" key="8">
    <source>
        <dbReference type="ARBA" id="ARBA00022889"/>
    </source>
</evidence>
<evidence type="ECO:0000256" key="6">
    <source>
        <dbReference type="ARBA" id="ARBA00022737"/>
    </source>
</evidence>
<keyword evidence="10 14" id="KW-0472">Membrane</keyword>
<comment type="caution">
    <text evidence="17">The sequence shown here is derived from an EMBL/GenBank/DDBJ whole genome shotgun (WGS) entry which is preliminary data.</text>
</comment>
<proteinExistence type="predicted"/>
<keyword evidence="4" id="KW-0479">Metal-binding</keyword>
<feature type="domain" description="Cadherin" evidence="16">
    <location>
        <begin position="680"/>
        <end position="791"/>
    </location>
</feature>
<feature type="compositionally biased region" description="Polar residues" evidence="13">
    <location>
        <begin position="844"/>
        <end position="854"/>
    </location>
</feature>
<dbReference type="PANTHER" id="PTHR24028:SF146">
    <property type="entry name" value="CADHERIN 96CB, ISOFORM D-RELATED"/>
    <property type="match status" value="1"/>
</dbReference>
<protein>
    <recommendedName>
        <fullName evidence="16">Cadherin domain-containing protein</fullName>
    </recommendedName>
</protein>
<dbReference type="InterPro" id="IPR020894">
    <property type="entry name" value="Cadherin_CS"/>
</dbReference>
<evidence type="ECO:0000256" key="12">
    <source>
        <dbReference type="PROSITE-ProRule" id="PRU00043"/>
    </source>
</evidence>
<keyword evidence="7 12" id="KW-0106">Calcium</keyword>
<dbReference type="PANTHER" id="PTHR24028">
    <property type="entry name" value="CADHERIN-87A"/>
    <property type="match status" value="1"/>
</dbReference>
<dbReference type="GO" id="GO:0005509">
    <property type="term" value="F:calcium ion binding"/>
    <property type="evidence" value="ECO:0007669"/>
    <property type="project" value="UniProtKB-UniRule"/>
</dbReference>
<dbReference type="FunFam" id="2.60.40.60:FF:000123">
    <property type="entry name" value="Protocadherin beta 4"/>
    <property type="match status" value="1"/>
</dbReference>
<dbReference type="Pfam" id="PF08266">
    <property type="entry name" value="Cadherin_2"/>
    <property type="match status" value="1"/>
</dbReference>
<organism evidence="17 18">
    <name type="scientific">Ridgeia piscesae</name>
    <name type="common">Tubeworm</name>
    <dbReference type="NCBI Taxonomy" id="27915"/>
    <lineage>
        <taxon>Eukaryota</taxon>
        <taxon>Metazoa</taxon>
        <taxon>Spiralia</taxon>
        <taxon>Lophotrochozoa</taxon>
        <taxon>Annelida</taxon>
        <taxon>Polychaeta</taxon>
        <taxon>Sedentaria</taxon>
        <taxon>Canalipalpata</taxon>
        <taxon>Sabellida</taxon>
        <taxon>Siboglinidae</taxon>
        <taxon>Ridgeia</taxon>
    </lineage>
</organism>
<dbReference type="FunFam" id="2.60.40.60:FF:000134">
    <property type="entry name" value="protocadherin Fat 4"/>
    <property type="match status" value="1"/>
</dbReference>
<keyword evidence="3 14" id="KW-0812">Transmembrane</keyword>
<feature type="domain" description="Cadherin" evidence="16">
    <location>
        <begin position="249"/>
        <end position="356"/>
    </location>
</feature>
<dbReference type="SUPFAM" id="SSF49313">
    <property type="entry name" value="Cadherin-like"/>
    <property type="match status" value="7"/>
</dbReference>
<evidence type="ECO:0000256" key="1">
    <source>
        <dbReference type="ARBA" id="ARBA00004251"/>
    </source>
</evidence>
<dbReference type="FunFam" id="2.60.40.60:FF:000002">
    <property type="entry name" value="Protocadherin alpha 2"/>
    <property type="match status" value="1"/>
</dbReference>
<dbReference type="GO" id="GO:0007156">
    <property type="term" value="P:homophilic cell adhesion via plasma membrane adhesion molecules"/>
    <property type="evidence" value="ECO:0007669"/>
    <property type="project" value="InterPro"/>
</dbReference>
<gene>
    <name evidence="17" type="ORF">NP493_929g00026</name>
</gene>
<evidence type="ECO:0000313" key="17">
    <source>
        <dbReference type="EMBL" id="KAK2172787.1"/>
    </source>
</evidence>
<dbReference type="SMART" id="SM00112">
    <property type="entry name" value="CA"/>
    <property type="match status" value="7"/>
</dbReference>
<keyword evidence="11" id="KW-0325">Glycoprotein</keyword>
<keyword evidence="6" id="KW-0677">Repeat</keyword>
<keyword evidence="5 15" id="KW-0732">Signal</keyword>
<feature type="compositionally biased region" description="Basic and acidic residues" evidence="13">
    <location>
        <begin position="933"/>
        <end position="944"/>
    </location>
</feature>
<dbReference type="Gene3D" id="2.60.40.60">
    <property type="entry name" value="Cadherins"/>
    <property type="match status" value="7"/>
</dbReference>
<dbReference type="PRINTS" id="PR00205">
    <property type="entry name" value="CADHERIN"/>
</dbReference>
<feature type="signal peptide" evidence="15">
    <location>
        <begin position="1"/>
        <end position="24"/>
    </location>
</feature>
<keyword evidence="9 14" id="KW-1133">Transmembrane helix</keyword>
<dbReference type="InterPro" id="IPR050174">
    <property type="entry name" value="Protocadherin/Cadherin-CA"/>
</dbReference>
<evidence type="ECO:0000256" key="4">
    <source>
        <dbReference type="ARBA" id="ARBA00022723"/>
    </source>
</evidence>
<reference evidence="17" key="1">
    <citation type="journal article" date="2023" name="Mol. Biol. Evol.">
        <title>Third-Generation Sequencing Reveals the Adaptive Role of the Epigenome in Three Deep-Sea Polychaetes.</title>
        <authorList>
            <person name="Perez M."/>
            <person name="Aroh O."/>
            <person name="Sun Y."/>
            <person name="Lan Y."/>
            <person name="Juniper S.K."/>
            <person name="Young C.R."/>
            <person name="Angers B."/>
            <person name="Qian P.Y."/>
        </authorList>
    </citation>
    <scope>NUCLEOTIDE SEQUENCE</scope>
    <source>
        <strain evidence="17">R07B-5</strain>
    </source>
</reference>
<feature type="domain" description="Cadherin" evidence="16">
    <location>
        <begin position="572"/>
        <end position="676"/>
    </location>
</feature>
<dbReference type="PROSITE" id="PS00232">
    <property type="entry name" value="CADHERIN_1"/>
    <property type="match status" value="3"/>
</dbReference>
<evidence type="ECO:0000256" key="15">
    <source>
        <dbReference type="SAM" id="SignalP"/>
    </source>
</evidence>
<sequence>MGYSSEFACLLVSSLMCLCVVCLSDKPITFSIEEERAQDTFVGNLKDTPQMTAKYTSDVLSQLKFTFKKSDRQYAYFSIAEDTGEIRTTQRIDRETVCTPSAVVCNMNLSVMITPHMYFSFVKVVINVLDINDHSPEFPEQNLRWSFPETASVGSKFSLPSADDLDAGLFGIQTYELISRSEKFSLDMMNNSDGSIDVKLVLRSAFDRETEESYLLKLVAKDGGTPVKSGALVIDITVTDSNDNNPKFDSHSYEAVISENAREKTKIVQVHATDLDIGRNGQVVYSLAPKTVQQYGEIFGINNQTGEIFVKGTIDYEQTKLYHLSVRASDLGTGTLPAFCKVIVKVTDVNDHSPDIVVNTLTDSAEAKVIENAETGTFVAHIRVNDPDNGINGEFECSIENALFRLIQMSETEYQIVTAVVFDREAVDLYEVSITCEDRGSPKQTSSSIIAVRIVDANDHTPEVLVKNYFVKIAENNSIGQFVIRVNATDTDIGKNAQLLYKIRDAGGNSGNMLLINASSGIVTARRVFDYEKRQSYEYIITISDRAESPRSVTAMLNLTITDINDESPRFHKSRYRFDISENQAPSTQVGTVTATDRDDPPYNKVVFALDPRSTNGSFSINPVTGNIVTTTVLDREQCATYYLKVTAMNEGYPQIRSSVIVTVRVIDENDNVPIVLFPNSNNNTVQIPNTVSVGQVISRIIAHDPDGDRNGILNYVIANGNEKGLFELDPETGAVSVAKDIASFLGLYEHRTCRLVIQVKDHGEPPLSAIADLSIVVNKSAVLVSSSPSSESVGSSHASSDSSANFMILIGVISGAILLIIAITIAILVVKCRQRKLRKRQQYNSHSAATELNNIPIDDNANNSMEKTPGNSGHNQTMDDGGDLKKQVIKKEVTFNFDVDDAYVDKIPPTWPLQPDMDNTQNLPPGETACRMPDKRDKPRDRWNPPSSQMRFCQPSQSSHQPYEPLIPQQPHKYGHREESHDVSHGDHDSETGSADSYTDSGRGNSEEGDNCRHVDPFSSECRGDSSIETIDGKMSPFGHKEQEVAPCPQQEQEVALRPQELCRLQRNSSFTNALNNDQSLLRNPEPNSCFTSSWAPRNHYHGLPDTSSAPDCKLRHNQVEPLQNGLYYVPPPKVEQPQDCRFLDAHALCTNNGGLSTFGANYEGGRPQTPSKQRKEVRFAENPTYKAESVDGDRVVAEYIMDAVDADLTRGIELDMLGGGDVMTV</sequence>
<feature type="compositionally biased region" description="Basic and acidic residues" evidence="13">
    <location>
        <begin position="1011"/>
        <end position="1027"/>
    </location>
</feature>
<evidence type="ECO:0000259" key="16">
    <source>
        <dbReference type="PROSITE" id="PS50268"/>
    </source>
</evidence>
<keyword evidence="18" id="KW-1185">Reference proteome</keyword>
<feature type="compositionally biased region" description="Polar residues" evidence="13">
    <location>
        <begin position="993"/>
        <end position="1005"/>
    </location>
</feature>
<dbReference type="EMBL" id="JAODUO010000928">
    <property type="protein sequence ID" value="KAK2172787.1"/>
    <property type="molecule type" value="Genomic_DNA"/>
</dbReference>
<dbReference type="FunFam" id="2.60.40.60:FF:000004">
    <property type="entry name" value="Protocadherin 1 gamma 2"/>
    <property type="match status" value="1"/>
</dbReference>
<dbReference type="InterPro" id="IPR002126">
    <property type="entry name" value="Cadherin-like_dom"/>
</dbReference>
<dbReference type="InterPro" id="IPR015919">
    <property type="entry name" value="Cadherin-like_sf"/>
</dbReference>
<dbReference type="FunFam" id="2.60.40.60:FF:000007">
    <property type="entry name" value="Protocadherin alpha 2"/>
    <property type="match status" value="1"/>
</dbReference>
<accession>A0AAD9KKE6</accession>
<evidence type="ECO:0000256" key="3">
    <source>
        <dbReference type="ARBA" id="ARBA00022692"/>
    </source>
</evidence>
<feature type="domain" description="Cadherin" evidence="16">
    <location>
        <begin position="24"/>
        <end position="138"/>
    </location>
</feature>
<dbReference type="GO" id="GO:0005886">
    <property type="term" value="C:plasma membrane"/>
    <property type="evidence" value="ECO:0007669"/>
    <property type="project" value="UniProtKB-SubCell"/>
</dbReference>
<dbReference type="Proteomes" id="UP001209878">
    <property type="component" value="Unassembled WGS sequence"/>
</dbReference>
<feature type="transmembrane region" description="Helical" evidence="14">
    <location>
        <begin position="807"/>
        <end position="831"/>
    </location>
</feature>
<feature type="domain" description="Cadherin" evidence="16">
    <location>
        <begin position="361"/>
        <end position="464"/>
    </location>
</feature>
<feature type="region of interest" description="Disordered" evidence="13">
    <location>
        <begin position="841"/>
        <end position="883"/>
    </location>
</feature>
<dbReference type="CDD" id="cd11304">
    <property type="entry name" value="Cadherin_repeat"/>
    <property type="match status" value="7"/>
</dbReference>
<keyword evidence="8" id="KW-0130">Cell adhesion</keyword>
<name>A0AAD9KKE6_RIDPI</name>
<comment type="subcellular location">
    <subcellularLocation>
        <location evidence="1">Cell membrane</location>
        <topology evidence="1">Single-pass type I membrane protein</topology>
    </subcellularLocation>
</comment>
<evidence type="ECO:0000256" key="14">
    <source>
        <dbReference type="SAM" id="Phobius"/>
    </source>
</evidence>
<evidence type="ECO:0000313" key="18">
    <source>
        <dbReference type="Proteomes" id="UP001209878"/>
    </source>
</evidence>
<evidence type="ECO:0000256" key="2">
    <source>
        <dbReference type="ARBA" id="ARBA00022475"/>
    </source>
</evidence>
<feature type="compositionally biased region" description="Polar residues" evidence="13">
    <location>
        <begin position="861"/>
        <end position="879"/>
    </location>
</feature>
<dbReference type="InterPro" id="IPR013164">
    <property type="entry name" value="Cadherin_N"/>
</dbReference>
<feature type="compositionally biased region" description="Polar residues" evidence="13">
    <location>
        <begin position="946"/>
        <end position="962"/>
    </location>
</feature>